<dbReference type="Pfam" id="PF11015">
    <property type="entry name" value="DUF2853"/>
    <property type="match status" value="1"/>
</dbReference>
<dbReference type="Proteomes" id="UP000282211">
    <property type="component" value="Unassembled WGS sequence"/>
</dbReference>
<name>A0A420WKZ3_9PROT</name>
<dbReference type="InterPro" id="IPR023154">
    <property type="entry name" value="Jann4075-like_sf"/>
</dbReference>
<gene>
    <name evidence="1" type="ORF">DES40_1011</name>
</gene>
<dbReference type="Gene3D" id="1.10.238.120">
    <property type="entry name" value="Jann4075-like"/>
    <property type="match status" value="1"/>
</dbReference>
<comment type="caution">
    <text evidence="1">The sequence shown here is derived from an EMBL/GenBank/DDBJ whole genome shotgun (WGS) entry which is preliminary data.</text>
</comment>
<dbReference type="EMBL" id="RBII01000001">
    <property type="protein sequence ID" value="RKQ71684.1"/>
    <property type="molecule type" value="Genomic_DNA"/>
</dbReference>
<dbReference type="InterPro" id="IPR021274">
    <property type="entry name" value="DUF2853"/>
</dbReference>
<evidence type="ECO:0000313" key="1">
    <source>
        <dbReference type="EMBL" id="RKQ71684.1"/>
    </source>
</evidence>
<proteinExistence type="predicted"/>
<dbReference type="InParanoid" id="A0A420WKZ3"/>
<organism evidence="1 2">
    <name type="scientific">Litorimonas taeanensis</name>
    <dbReference type="NCBI Taxonomy" id="568099"/>
    <lineage>
        <taxon>Bacteria</taxon>
        <taxon>Pseudomonadati</taxon>
        <taxon>Pseudomonadota</taxon>
        <taxon>Alphaproteobacteria</taxon>
        <taxon>Maricaulales</taxon>
        <taxon>Robiginitomaculaceae</taxon>
    </lineage>
</organism>
<dbReference type="OrthoDB" id="9812542at2"/>
<accession>A0A420WKZ3</accession>
<keyword evidence="2" id="KW-1185">Reference proteome</keyword>
<dbReference type="AlphaFoldDB" id="A0A420WKZ3"/>
<evidence type="ECO:0000313" key="2">
    <source>
        <dbReference type="Proteomes" id="UP000282211"/>
    </source>
</evidence>
<reference evidence="1 2" key="1">
    <citation type="submission" date="2018-10" db="EMBL/GenBank/DDBJ databases">
        <title>Genomic Encyclopedia of Type Strains, Phase IV (KMG-IV): sequencing the most valuable type-strain genomes for metagenomic binning, comparative biology and taxonomic classification.</title>
        <authorList>
            <person name="Goeker M."/>
        </authorList>
    </citation>
    <scope>NUCLEOTIDE SEQUENCE [LARGE SCALE GENOMIC DNA]</scope>
    <source>
        <strain evidence="1 2">DSM 22008</strain>
    </source>
</reference>
<dbReference type="SUPFAM" id="SSF158587">
    <property type="entry name" value="Jann4075-like"/>
    <property type="match status" value="1"/>
</dbReference>
<sequence>MAKAADYIEDVQRYDPAATEAHVQKIVNYCGIALQNRDSSLVSCSDETEKNRVRDGFCKKKLGMEQDEAGAAVDAVCATMKEDRNKQRVTFLYILSKNAGKLGDL</sequence>
<dbReference type="RefSeq" id="WP_121099438.1">
    <property type="nucleotide sequence ID" value="NZ_RBII01000001.1"/>
</dbReference>
<protein>
    <submittedName>
        <fullName evidence="1">Uncharacterized protein DUF2853</fullName>
    </submittedName>
</protein>